<reference evidence="3 4" key="1">
    <citation type="submission" date="2021-05" db="EMBL/GenBank/DDBJ databases">
        <title>Staphylococcus fleurettii isolated from lake water in First Nation community in Manitoba, Canada.</title>
        <authorList>
            <person name="Bashar S."/>
            <person name="Murdock A."/>
            <person name="Patidar R."/>
            <person name="Golding G."/>
            <person name="Farenhorst A."/>
            <person name="Kumar A."/>
        </authorList>
    </citation>
    <scope>NUCLEOTIDE SEQUENCE [LARGE SCALE GENOMIC DNA]</scope>
    <source>
        <strain evidence="3 4">SF002</strain>
    </source>
</reference>
<keyword evidence="1" id="KW-0812">Transmembrane</keyword>
<accession>A0ABS5MME6</accession>
<dbReference type="Pfam" id="PF07853">
    <property type="entry name" value="DUF1648"/>
    <property type="match status" value="1"/>
</dbReference>
<evidence type="ECO:0000313" key="4">
    <source>
        <dbReference type="Proteomes" id="UP000681586"/>
    </source>
</evidence>
<evidence type="ECO:0000259" key="2">
    <source>
        <dbReference type="Pfam" id="PF07853"/>
    </source>
</evidence>
<keyword evidence="1" id="KW-1133">Transmembrane helix</keyword>
<sequence>MLRRVLDISSIVMWLFSIILIIINFDVLPDNIPSHYDFAGNPDAWATKAFIFFMPALGIFIWLILHTIVSRPELDQYIHVPSLYGKPNEEQIENAKLLIYFIKFEIMALFTFIVVKDLYTALGMPFKLGVWEAILILSVFGITIIIFMIRNHKLDKKYGMSD</sequence>
<feature type="domain" description="DUF1648" evidence="2">
    <location>
        <begin position="13"/>
        <end position="58"/>
    </location>
</feature>
<protein>
    <submittedName>
        <fullName evidence="3">DUF1648 domain-containing protein</fullName>
    </submittedName>
</protein>
<feature type="transmembrane region" description="Helical" evidence="1">
    <location>
        <begin position="128"/>
        <end position="149"/>
    </location>
</feature>
<keyword evidence="1" id="KW-0472">Membrane</keyword>
<dbReference type="RefSeq" id="WP_078357277.1">
    <property type="nucleotide sequence ID" value="NZ_JAAQPD010000011.1"/>
</dbReference>
<feature type="transmembrane region" description="Helical" evidence="1">
    <location>
        <begin position="5"/>
        <end position="25"/>
    </location>
</feature>
<dbReference type="GeneID" id="86196727"/>
<proteinExistence type="predicted"/>
<comment type="caution">
    <text evidence="3">The sequence shown here is derived from an EMBL/GenBank/DDBJ whole genome shotgun (WGS) entry which is preliminary data.</text>
</comment>
<dbReference type="EMBL" id="JAGXBM010000007">
    <property type="protein sequence ID" value="MBS3697098.1"/>
    <property type="molecule type" value="Genomic_DNA"/>
</dbReference>
<evidence type="ECO:0000256" key="1">
    <source>
        <dbReference type="SAM" id="Phobius"/>
    </source>
</evidence>
<keyword evidence="4" id="KW-1185">Reference proteome</keyword>
<feature type="transmembrane region" description="Helical" evidence="1">
    <location>
        <begin position="45"/>
        <end position="65"/>
    </location>
</feature>
<gene>
    <name evidence="3" type="ORF">JJQ58_06430</name>
</gene>
<organism evidence="3 4">
    <name type="scientific">Mammaliicoccus fleurettii</name>
    <dbReference type="NCBI Taxonomy" id="150056"/>
    <lineage>
        <taxon>Bacteria</taxon>
        <taxon>Bacillati</taxon>
        <taxon>Bacillota</taxon>
        <taxon>Bacilli</taxon>
        <taxon>Bacillales</taxon>
        <taxon>Staphylococcaceae</taxon>
        <taxon>Mammaliicoccus</taxon>
    </lineage>
</organism>
<dbReference type="InterPro" id="IPR012867">
    <property type="entry name" value="DUF1648"/>
</dbReference>
<evidence type="ECO:0000313" key="3">
    <source>
        <dbReference type="EMBL" id="MBS3697098.1"/>
    </source>
</evidence>
<feature type="transmembrane region" description="Helical" evidence="1">
    <location>
        <begin position="97"/>
        <end position="116"/>
    </location>
</feature>
<dbReference type="Proteomes" id="UP000681586">
    <property type="component" value="Unassembled WGS sequence"/>
</dbReference>
<name>A0ABS5MME6_9STAP</name>